<proteinExistence type="predicted"/>
<keyword evidence="7" id="KW-1278">Translocase</keyword>
<evidence type="ECO:0000256" key="4">
    <source>
        <dbReference type="ARBA" id="ARBA00022737"/>
    </source>
</evidence>
<evidence type="ECO:0000256" key="2">
    <source>
        <dbReference type="ARBA" id="ARBA00022448"/>
    </source>
</evidence>
<dbReference type="SUPFAM" id="SSF52540">
    <property type="entry name" value="P-loop containing nucleoside triphosphate hydrolases"/>
    <property type="match status" value="2"/>
</dbReference>
<dbReference type="PROSITE" id="PS50893">
    <property type="entry name" value="ABC_TRANSPORTER_2"/>
    <property type="match status" value="2"/>
</dbReference>
<evidence type="ECO:0000259" key="9">
    <source>
        <dbReference type="PROSITE" id="PS50893"/>
    </source>
</evidence>
<evidence type="ECO:0000256" key="8">
    <source>
        <dbReference type="ARBA" id="ARBA00023136"/>
    </source>
</evidence>
<feature type="domain" description="ABC transporter" evidence="9">
    <location>
        <begin position="6"/>
        <end position="242"/>
    </location>
</feature>
<keyword evidence="3" id="KW-1003">Cell membrane</keyword>
<keyword evidence="6 10" id="KW-0067">ATP-binding</keyword>
<dbReference type="GO" id="GO:0005524">
    <property type="term" value="F:ATP binding"/>
    <property type="evidence" value="ECO:0007669"/>
    <property type="project" value="UniProtKB-KW"/>
</dbReference>
<dbReference type="FunFam" id="3.40.50.300:FF:000127">
    <property type="entry name" value="Ribose import ATP-binding protein RbsA"/>
    <property type="match status" value="1"/>
</dbReference>
<evidence type="ECO:0000256" key="6">
    <source>
        <dbReference type="ARBA" id="ARBA00022840"/>
    </source>
</evidence>
<reference evidence="10" key="2">
    <citation type="submission" date="2021-04" db="EMBL/GenBank/DDBJ databases">
        <authorList>
            <person name="Gilroy R."/>
        </authorList>
    </citation>
    <scope>NUCLEOTIDE SEQUENCE</scope>
    <source>
        <strain evidence="10">ChiGjej4B4-12881</strain>
    </source>
</reference>
<feature type="domain" description="ABC transporter" evidence="9">
    <location>
        <begin position="259"/>
        <end position="504"/>
    </location>
</feature>
<dbReference type="InterPro" id="IPR027417">
    <property type="entry name" value="P-loop_NTPase"/>
</dbReference>
<gene>
    <name evidence="10" type="ORF">IAA28_01105</name>
</gene>
<dbReference type="GO" id="GO:0016887">
    <property type="term" value="F:ATP hydrolysis activity"/>
    <property type="evidence" value="ECO:0007669"/>
    <property type="project" value="InterPro"/>
</dbReference>
<evidence type="ECO:0000256" key="1">
    <source>
        <dbReference type="ARBA" id="ARBA00004202"/>
    </source>
</evidence>
<evidence type="ECO:0000313" key="10">
    <source>
        <dbReference type="EMBL" id="HIX51383.1"/>
    </source>
</evidence>
<dbReference type="InterPro" id="IPR017871">
    <property type="entry name" value="ABC_transporter-like_CS"/>
</dbReference>
<comment type="caution">
    <text evidence="10">The sequence shown here is derived from an EMBL/GenBank/DDBJ whole genome shotgun (WGS) entry which is preliminary data.</text>
</comment>
<dbReference type="GO" id="GO:0005886">
    <property type="term" value="C:plasma membrane"/>
    <property type="evidence" value="ECO:0007669"/>
    <property type="project" value="UniProtKB-SubCell"/>
</dbReference>
<evidence type="ECO:0000256" key="7">
    <source>
        <dbReference type="ARBA" id="ARBA00022967"/>
    </source>
</evidence>
<evidence type="ECO:0000256" key="5">
    <source>
        <dbReference type="ARBA" id="ARBA00022741"/>
    </source>
</evidence>
<keyword evidence="8" id="KW-0472">Membrane</keyword>
<accession>A0A9D2AVG8</accession>
<evidence type="ECO:0000256" key="3">
    <source>
        <dbReference type="ARBA" id="ARBA00022475"/>
    </source>
</evidence>
<reference evidence="10" key="1">
    <citation type="journal article" date="2021" name="PeerJ">
        <title>Extensive microbial diversity within the chicken gut microbiome revealed by metagenomics and culture.</title>
        <authorList>
            <person name="Gilroy R."/>
            <person name="Ravi A."/>
            <person name="Getino M."/>
            <person name="Pursley I."/>
            <person name="Horton D.L."/>
            <person name="Alikhan N.F."/>
            <person name="Baker D."/>
            <person name="Gharbi K."/>
            <person name="Hall N."/>
            <person name="Watson M."/>
            <person name="Adriaenssens E.M."/>
            <person name="Foster-Nyarko E."/>
            <person name="Jarju S."/>
            <person name="Secka A."/>
            <person name="Antonio M."/>
            <person name="Oren A."/>
            <person name="Chaudhuri R.R."/>
            <person name="La Ragione R."/>
            <person name="Hildebrand F."/>
            <person name="Pallen M.J."/>
        </authorList>
    </citation>
    <scope>NUCLEOTIDE SEQUENCE</scope>
    <source>
        <strain evidence="10">ChiGjej4B4-12881</strain>
    </source>
</reference>
<dbReference type="EMBL" id="DXEU01000022">
    <property type="protein sequence ID" value="HIX51383.1"/>
    <property type="molecule type" value="Genomic_DNA"/>
</dbReference>
<keyword evidence="4" id="KW-0677">Repeat</keyword>
<dbReference type="InterPro" id="IPR050107">
    <property type="entry name" value="ABC_carbohydrate_import_ATPase"/>
</dbReference>
<dbReference type="InterPro" id="IPR003593">
    <property type="entry name" value="AAA+_ATPase"/>
</dbReference>
<dbReference type="InterPro" id="IPR003439">
    <property type="entry name" value="ABC_transporter-like_ATP-bd"/>
</dbReference>
<evidence type="ECO:0000313" key="11">
    <source>
        <dbReference type="Proteomes" id="UP000886780"/>
    </source>
</evidence>
<dbReference type="Pfam" id="PF00005">
    <property type="entry name" value="ABC_tran"/>
    <property type="match status" value="2"/>
</dbReference>
<dbReference type="PANTHER" id="PTHR43790">
    <property type="entry name" value="CARBOHYDRATE TRANSPORT ATP-BINDING PROTEIN MG119-RELATED"/>
    <property type="match status" value="1"/>
</dbReference>
<dbReference type="SMART" id="SM00382">
    <property type="entry name" value="AAA"/>
    <property type="match status" value="1"/>
</dbReference>
<dbReference type="PANTHER" id="PTHR43790:SF4">
    <property type="entry name" value="GUANOSINE IMPORT ATP-BINDING PROTEIN NUPO"/>
    <property type="match status" value="1"/>
</dbReference>
<dbReference type="PROSITE" id="PS00211">
    <property type="entry name" value="ABC_TRANSPORTER_1"/>
    <property type="match status" value="1"/>
</dbReference>
<comment type="subcellular location">
    <subcellularLocation>
        <location evidence="1">Cell membrane</location>
        <topology evidence="1">Peripheral membrane protein</topology>
    </subcellularLocation>
</comment>
<sequence>MAQEVLRMEGITKKYDNGFVANKNVTFWLNEGEILALVGENGAGKTTLMKVLFGLEAPQSGQVMMNGAPVKILNTLDAIGKGIGMVHQHFMLVPSLTVAENVVLGIEPMKNGLFDFNAAVSMTQEVADKYNFNIDPKMKVADLSVGQMQKVEIMKVLIKGAKIIIMDEPTAVLTPQETDELFEQLLLLRDSGHSIIFISHKLEEVKRICSRVTVLRHGYCLGSYDLKDMNESDISRLMVGRDVVLKIEKDDPKIGKPVVHIQNLVKINEAGKHVLDGISFDIHAGEVVGIAGVEGNGQSDLSDVLSGMGGFSSGTVEVNGNDIKGKTVHDIRSMGMAYIPEDRMEYGCAGNMSIRDNIMADRFFKKEYKNGLFMKEKYINDLVDKYIQEFEIACDDRNQPVRMLSGGNIQKVVVAREFTSGSNFILANQPTRGIDVGAAEMIRKTIVKKSREEGTATLLISADLNEVLECSDRLLVMRKGKVVAAFPKANEVSESELGEYMLGLKTMTAEEMEGLL</sequence>
<dbReference type="AlphaFoldDB" id="A0A9D2AVG8"/>
<dbReference type="Gene3D" id="3.40.50.300">
    <property type="entry name" value="P-loop containing nucleotide triphosphate hydrolases"/>
    <property type="match status" value="2"/>
</dbReference>
<keyword evidence="2" id="KW-0813">Transport</keyword>
<dbReference type="CDD" id="cd03216">
    <property type="entry name" value="ABC_Carb_Monos_I"/>
    <property type="match status" value="1"/>
</dbReference>
<organism evidence="10 11">
    <name type="scientific">Candidatus Lachnoclostridium stercoripullorum</name>
    <dbReference type="NCBI Taxonomy" id="2838635"/>
    <lineage>
        <taxon>Bacteria</taxon>
        <taxon>Bacillati</taxon>
        <taxon>Bacillota</taxon>
        <taxon>Clostridia</taxon>
        <taxon>Lachnospirales</taxon>
        <taxon>Lachnospiraceae</taxon>
    </lineage>
</organism>
<name>A0A9D2AVG8_9FIRM</name>
<keyword evidence="5" id="KW-0547">Nucleotide-binding</keyword>
<dbReference type="Proteomes" id="UP000886780">
    <property type="component" value="Unassembled WGS sequence"/>
</dbReference>
<protein>
    <submittedName>
        <fullName evidence="10">ABC transporter ATP-binding protein</fullName>
    </submittedName>
</protein>
<dbReference type="CDD" id="cd03215">
    <property type="entry name" value="ABC_Carb_Monos_II"/>
    <property type="match status" value="1"/>
</dbReference>